<protein>
    <submittedName>
        <fullName evidence="2">Uncharacterized protein</fullName>
    </submittedName>
</protein>
<organism evidence="2">
    <name type="scientific">Guillardia theta</name>
    <name type="common">Cryptophyte</name>
    <name type="synonym">Cryptomonas phi</name>
    <dbReference type="NCBI Taxonomy" id="55529"/>
    <lineage>
        <taxon>Eukaryota</taxon>
        <taxon>Cryptophyceae</taxon>
        <taxon>Pyrenomonadales</taxon>
        <taxon>Geminigeraceae</taxon>
        <taxon>Guillardia</taxon>
    </lineage>
</organism>
<feature type="compositionally biased region" description="Basic and acidic residues" evidence="1">
    <location>
        <begin position="323"/>
        <end position="333"/>
    </location>
</feature>
<reference evidence="2" key="1">
    <citation type="submission" date="2021-01" db="EMBL/GenBank/DDBJ databases">
        <authorList>
            <person name="Corre E."/>
            <person name="Pelletier E."/>
            <person name="Niang G."/>
            <person name="Scheremetjew M."/>
            <person name="Finn R."/>
            <person name="Kale V."/>
            <person name="Holt S."/>
            <person name="Cochrane G."/>
            <person name="Meng A."/>
            <person name="Brown T."/>
            <person name="Cohen L."/>
        </authorList>
    </citation>
    <scope>NUCLEOTIDE SEQUENCE</scope>
    <source>
        <strain evidence="2">CCMP 2712</strain>
    </source>
</reference>
<accession>A0A7S4KA75</accession>
<feature type="compositionally biased region" description="Basic and acidic residues" evidence="1">
    <location>
        <begin position="43"/>
        <end position="62"/>
    </location>
</feature>
<sequence length="333" mass="37121">MQGQAGVKVHAGMIRDYQSSSKRRLDEIRWLRKDCKKVSMRLEARRNSDPSLVDERPAERSPVDMAQEGEDGMREFGRVYSDASAESKKSHLDVVLGDLRHEIEHEQFSRRLRLSSAEGKNAMLLRKKSSTVLLTSNLLASFKRKQSSSPKGDQLNEDNQAAAVQHAHSLPAIARRRSSVGMHLSSSHSLYDLSDSFQLVRPTAGIRKRVSLEECPFLLDIRCKAHSPSTSPTPPHKLQAAQVKLAKRASGIAKFNPEEKKEQESSRLARSLASMVNRANVRTPLPVEEAEKEEDVATSAKGNQVEEAKIDLWADADSDSDSDSDRDRDTRAA</sequence>
<dbReference type="EMBL" id="HBKN01013502">
    <property type="protein sequence ID" value="CAE2287959.1"/>
    <property type="molecule type" value="Transcribed_RNA"/>
</dbReference>
<dbReference type="AlphaFoldDB" id="A0A7S4KA75"/>
<proteinExistence type="predicted"/>
<gene>
    <name evidence="2" type="ORF">GTHE00462_LOCUS10519</name>
</gene>
<name>A0A7S4KA75_GUITH</name>
<evidence type="ECO:0000256" key="1">
    <source>
        <dbReference type="SAM" id="MobiDB-lite"/>
    </source>
</evidence>
<feature type="region of interest" description="Disordered" evidence="1">
    <location>
        <begin position="43"/>
        <end position="68"/>
    </location>
</feature>
<evidence type="ECO:0000313" key="2">
    <source>
        <dbReference type="EMBL" id="CAE2287959.1"/>
    </source>
</evidence>
<feature type="region of interest" description="Disordered" evidence="1">
    <location>
        <begin position="277"/>
        <end position="333"/>
    </location>
</feature>